<dbReference type="InterPro" id="IPR025155">
    <property type="entry name" value="WxxW_domain"/>
</dbReference>
<evidence type="ECO:0000256" key="17">
    <source>
        <dbReference type="ARBA" id="ARBA00023180"/>
    </source>
</evidence>
<keyword evidence="13" id="KW-0106">Calcium</keyword>
<dbReference type="PROSITE" id="PS50026">
    <property type="entry name" value="EGF_3"/>
    <property type="match status" value="12"/>
</dbReference>
<dbReference type="InterPro" id="IPR000152">
    <property type="entry name" value="EGF-type_Asp/Asn_hydroxyl_site"/>
</dbReference>
<dbReference type="GO" id="GO:0016020">
    <property type="term" value="C:membrane"/>
    <property type="evidence" value="ECO:0007669"/>
    <property type="project" value="UniProtKB-SubCell"/>
</dbReference>
<keyword evidence="14 21" id="KW-1133">Transmembrane helix</keyword>
<keyword evidence="26" id="KW-1185">Reference proteome</keyword>
<dbReference type="InterPro" id="IPR049883">
    <property type="entry name" value="NOTCH1_EGF-like"/>
</dbReference>
<accession>H2YFF2</accession>
<evidence type="ECO:0000259" key="23">
    <source>
        <dbReference type="PROSITE" id="PS50958"/>
    </source>
</evidence>
<dbReference type="PROSITE" id="PS01186">
    <property type="entry name" value="EGF_2"/>
    <property type="match status" value="9"/>
</dbReference>
<feature type="transmembrane region" description="Helical" evidence="21">
    <location>
        <begin position="157"/>
        <end position="180"/>
    </location>
</feature>
<dbReference type="SUPFAM" id="SSF57196">
    <property type="entry name" value="EGF/Laminin"/>
    <property type="match status" value="5"/>
</dbReference>
<feature type="domain" description="EGF-like" evidence="22">
    <location>
        <begin position="489"/>
        <end position="528"/>
    </location>
</feature>
<keyword evidence="11 20" id="KW-0863">Zinc-finger</keyword>
<dbReference type="PROSITE" id="PS51908">
    <property type="entry name" value="ZF_UBZ4"/>
    <property type="match status" value="1"/>
</dbReference>
<evidence type="ECO:0000256" key="7">
    <source>
        <dbReference type="ARBA" id="ARBA00022723"/>
    </source>
</evidence>
<dbReference type="OMA" id="YRPVCTC"/>
<feature type="domain" description="EGF-like" evidence="22">
    <location>
        <begin position="26"/>
        <end position="64"/>
    </location>
</feature>
<dbReference type="STRING" id="51511.ENSCSAVP00000004050"/>
<evidence type="ECO:0000256" key="6">
    <source>
        <dbReference type="ARBA" id="ARBA00022692"/>
    </source>
</evidence>
<keyword evidence="3" id="KW-0964">Secreted</keyword>
<dbReference type="SUPFAM" id="SSF57184">
    <property type="entry name" value="Growth factor receptor domain"/>
    <property type="match status" value="2"/>
</dbReference>
<dbReference type="SMART" id="SM00179">
    <property type="entry name" value="EGF_CA"/>
    <property type="match status" value="12"/>
</dbReference>
<dbReference type="Pfam" id="PF13330">
    <property type="entry name" value="Mucin2_WxxW"/>
    <property type="match status" value="1"/>
</dbReference>
<reference evidence="26" key="1">
    <citation type="submission" date="2003-08" db="EMBL/GenBank/DDBJ databases">
        <authorList>
            <person name="Birren B."/>
            <person name="Nusbaum C."/>
            <person name="Abebe A."/>
            <person name="Abouelleil A."/>
            <person name="Adekoya E."/>
            <person name="Ait-zahra M."/>
            <person name="Allen N."/>
            <person name="Allen T."/>
            <person name="An P."/>
            <person name="Anderson M."/>
            <person name="Anderson S."/>
            <person name="Arachchi H."/>
            <person name="Armbruster J."/>
            <person name="Bachantsang P."/>
            <person name="Baldwin J."/>
            <person name="Barry A."/>
            <person name="Bayul T."/>
            <person name="Blitshsteyn B."/>
            <person name="Bloom T."/>
            <person name="Blye J."/>
            <person name="Boguslavskiy L."/>
            <person name="Borowsky M."/>
            <person name="Boukhgalter B."/>
            <person name="Brunache A."/>
            <person name="Butler J."/>
            <person name="Calixte N."/>
            <person name="Calvo S."/>
            <person name="Camarata J."/>
            <person name="Campo K."/>
            <person name="Chang J."/>
            <person name="Cheshatsang Y."/>
            <person name="Citroen M."/>
            <person name="Collymore A."/>
            <person name="Considine T."/>
            <person name="Cook A."/>
            <person name="Cooke P."/>
            <person name="Corum B."/>
            <person name="Cuomo C."/>
            <person name="David R."/>
            <person name="Dawoe T."/>
            <person name="Degray S."/>
            <person name="Dodge S."/>
            <person name="Dooley K."/>
            <person name="Dorje P."/>
            <person name="Dorjee K."/>
            <person name="Dorris L."/>
            <person name="Duffey N."/>
            <person name="Dupes A."/>
            <person name="Elkins T."/>
            <person name="Engels R."/>
            <person name="Erickson J."/>
            <person name="Farina A."/>
            <person name="Faro S."/>
            <person name="Ferreira P."/>
            <person name="Fischer H."/>
            <person name="Fitzgerald M."/>
            <person name="Foley K."/>
            <person name="Gage D."/>
            <person name="Galagan J."/>
            <person name="Gearin G."/>
            <person name="Gnerre S."/>
            <person name="Gnirke A."/>
            <person name="Goyette A."/>
            <person name="Graham J."/>
            <person name="Grandbois E."/>
            <person name="Gyaltsen K."/>
            <person name="Hafez N."/>
            <person name="Hagopian D."/>
            <person name="Hagos B."/>
            <person name="Hall J."/>
            <person name="Hatcher B."/>
            <person name="Heller A."/>
            <person name="Higgins H."/>
            <person name="Honan T."/>
            <person name="Horn A."/>
            <person name="Houde N."/>
            <person name="Hughes L."/>
            <person name="Hulme W."/>
            <person name="Husby E."/>
            <person name="Iliev I."/>
            <person name="Jaffe D."/>
            <person name="Jones C."/>
            <person name="Kamal M."/>
            <person name="Kamat A."/>
            <person name="Kamvysselis M."/>
            <person name="Karlsson E."/>
            <person name="Kells C."/>
            <person name="Kieu A."/>
            <person name="Kisner P."/>
            <person name="Kodira C."/>
            <person name="Kulbokas E."/>
            <person name="Labutti K."/>
            <person name="Lama D."/>
            <person name="Landers T."/>
            <person name="Leger J."/>
            <person name="Levine S."/>
            <person name="Lewis D."/>
            <person name="Lewis T."/>
            <person name="Lindblad-toh K."/>
            <person name="Liu X."/>
            <person name="Lokyitsang T."/>
            <person name="Lokyitsang Y."/>
            <person name="Lucien O."/>
            <person name="Lui A."/>
            <person name="Ma L.J."/>
            <person name="Mabbitt R."/>
            <person name="Macdonald J."/>
            <person name="Maclean C."/>
            <person name="Major J."/>
            <person name="Manning J."/>
            <person name="Marabella R."/>
            <person name="Maru K."/>
            <person name="Matthews C."/>
            <person name="Mauceli E."/>
            <person name="Mccarthy M."/>
            <person name="Mcdonough S."/>
            <person name="Mcghee T."/>
            <person name="Meldrim J."/>
            <person name="Meneus L."/>
            <person name="Mesirov J."/>
            <person name="Mihalev A."/>
            <person name="Mihova T."/>
            <person name="Mikkelsen T."/>
            <person name="Mlenga V."/>
            <person name="Moru K."/>
            <person name="Mozes J."/>
            <person name="Mulrain L."/>
            <person name="Munson G."/>
            <person name="Naylor J."/>
            <person name="Newes C."/>
            <person name="Nguyen C."/>
            <person name="Nguyen N."/>
            <person name="Nguyen T."/>
            <person name="Nicol R."/>
            <person name="Nielsen C."/>
            <person name="Nizzari M."/>
            <person name="Norbu C."/>
            <person name="Norbu N."/>
            <person name="O'donnell P."/>
            <person name="Okoawo O."/>
            <person name="O'leary S."/>
            <person name="Omotosho B."/>
            <person name="O'neill K."/>
            <person name="Osman S."/>
            <person name="Parker S."/>
            <person name="Perrin D."/>
            <person name="Phunkhang P."/>
            <person name="Piqani B."/>
            <person name="Purcell S."/>
            <person name="Rachupka T."/>
            <person name="Ramasamy U."/>
            <person name="Rameau R."/>
            <person name="Ray V."/>
            <person name="Raymond C."/>
            <person name="Retta R."/>
            <person name="Richardson S."/>
            <person name="Rise C."/>
            <person name="Rodriguez J."/>
            <person name="Rogers J."/>
            <person name="Rogov P."/>
            <person name="Rutman M."/>
            <person name="Schupbach R."/>
            <person name="Seaman C."/>
            <person name="Settipalli S."/>
            <person name="Sharpe T."/>
            <person name="Sheridan J."/>
            <person name="Sherpa N."/>
            <person name="Shi J."/>
            <person name="Smirnov S."/>
            <person name="Smith C."/>
            <person name="Sougnez C."/>
            <person name="Spencer B."/>
            <person name="Stalker J."/>
            <person name="Stange-thomann N."/>
            <person name="Stavropoulos S."/>
            <person name="Stetson K."/>
            <person name="Stone C."/>
            <person name="Stone S."/>
            <person name="Stubbs M."/>
            <person name="Talamas J."/>
            <person name="Tchuinga P."/>
            <person name="Tenzing P."/>
            <person name="Tesfaye S."/>
            <person name="Theodore J."/>
            <person name="Thoulutsang Y."/>
            <person name="Topham K."/>
            <person name="Towey S."/>
            <person name="Tsamla T."/>
            <person name="Tsomo N."/>
            <person name="Vallee D."/>
            <person name="Vassiliev H."/>
            <person name="Venkataraman V."/>
            <person name="Vinson J."/>
            <person name="Vo A."/>
            <person name="Wade C."/>
            <person name="Wang S."/>
            <person name="Wangchuk T."/>
            <person name="Wangdi T."/>
            <person name="Whittaker C."/>
            <person name="Wilkinson J."/>
            <person name="Wu Y."/>
            <person name="Wyman D."/>
            <person name="Yadav S."/>
            <person name="Yang S."/>
            <person name="Yang X."/>
            <person name="Yeager S."/>
            <person name="Yee E."/>
            <person name="Young G."/>
            <person name="Zainoun J."/>
            <person name="Zembeck L."/>
            <person name="Zimmer A."/>
            <person name="Zody M."/>
            <person name="Lander E."/>
        </authorList>
    </citation>
    <scope>NUCLEOTIDE SEQUENCE [LARGE SCALE GENOMIC DNA]</scope>
</reference>
<dbReference type="Gene3D" id="2.10.25.10">
    <property type="entry name" value="Laminin"/>
    <property type="match status" value="12"/>
</dbReference>
<dbReference type="Pfam" id="PF07645">
    <property type="entry name" value="EGF_CA"/>
    <property type="match status" value="4"/>
</dbReference>
<dbReference type="InterPro" id="IPR006642">
    <property type="entry name" value="Rad18_UBZ4"/>
</dbReference>
<keyword evidence="12" id="KW-0862">Zinc</keyword>
<dbReference type="GeneTree" id="ENSGT00940000166199"/>
<dbReference type="GO" id="GO:0003677">
    <property type="term" value="F:DNA binding"/>
    <property type="evidence" value="ECO:0007669"/>
    <property type="project" value="InterPro"/>
</dbReference>
<dbReference type="GO" id="GO:0048731">
    <property type="term" value="P:system development"/>
    <property type="evidence" value="ECO:0007669"/>
    <property type="project" value="UniProtKB-ARBA"/>
</dbReference>
<dbReference type="Pfam" id="PF00008">
    <property type="entry name" value="EGF"/>
    <property type="match status" value="1"/>
</dbReference>
<protein>
    <submittedName>
        <fullName evidence="25">Uncharacterized protein</fullName>
    </submittedName>
</protein>
<comment type="caution">
    <text evidence="19">Lacks conserved residue(s) required for the propagation of feature annotation.</text>
</comment>
<evidence type="ECO:0000313" key="25">
    <source>
        <dbReference type="Ensembl" id="ENSCSAVP00000004050.1"/>
    </source>
</evidence>
<dbReference type="PROSITE" id="PS00524">
    <property type="entry name" value="SMB_1"/>
    <property type="match status" value="1"/>
</dbReference>
<dbReference type="InterPro" id="IPR018097">
    <property type="entry name" value="EGF_Ca-bd_CS"/>
</dbReference>
<dbReference type="SMART" id="SM00734">
    <property type="entry name" value="ZnF_Rad18"/>
    <property type="match status" value="1"/>
</dbReference>
<dbReference type="SMART" id="SM00181">
    <property type="entry name" value="EGF"/>
    <property type="match status" value="12"/>
</dbReference>
<evidence type="ECO:0000256" key="20">
    <source>
        <dbReference type="PROSITE-ProRule" id="PRU01256"/>
    </source>
</evidence>
<evidence type="ECO:0000256" key="9">
    <source>
        <dbReference type="ARBA" id="ARBA00022737"/>
    </source>
</evidence>
<dbReference type="Pfam" id="PF12947">
    <property type="entry name" value="EGF_3"/>
    <property type="match status" value="3"/>
</dbReference>
<dbReference type="PROSITE" id="PS01187">
    <property type="entry name" value="EGF_CA"/>
    <property type="match status" value="3"/>
</dbReference>
<dbReference type="AlphaFoldDB" id="H2YFF2"/>
<dbReference type="FunFam" id="2.10.25.10:FF:000019">
    <property type="entry name" value="latent-transforming growth factor beta-binding protein 1 isoform X2"/>
    <property type="match status" value="1"/>
</dbReference>
<evidence type="ECO:0000256" key="12">
    <source>
        <dbReference type="ARBA" id="ARBA00022833"/>
    </source>
</evidence>
<evidence type="ECO:0000256" key="21">
    <source>
        <dbReference type="SAM" id="Phobius"/>
    </source>
</evidence>
<keyword evidence="6 21" id="KW-0812">Transmembrane</keyword>
<keyword evidence="9" id="KW-0677">Repeat</keyword>
<sequence>TLALTVLVNLIVYHEGINIFISVLPYAHPCRPNPCGSYATCTARGSRYTCKCNSGYVGNGRICVRPPTCGTGYRWSRFFNRDRPSGNCDCENHSLLRQSYPNEVCRNPRDVDVVDASTNLDYRVYGQVVTIKTPQEKAFTCYNRQQKRGQKCRNYKVRFCCGKYLGGLLICFVLVIYNYFYSDVNECDRPNICGSNKRCVNTPGSYRCICNQGYSLVDGQCVDIDECNRRPRVCDGKERCVNTQGSYRCVCKPGYEKIRGRCVAIMSYGVRFKTKVVVRHVCLCADGHSNFSCQCNHGFTGDGQSYVYINECSSSPCDGNARCTNTPGSFRCQCNRGFTGNGLTCTALNPCSPNPCGSNAVCRNVHYRAVCSCLPGFNGNPLVGCSGKTNNRFLIVISLTFKFNLPTFPDINECNAPVKPCHSNAQCTNTVGSFTCACNTGHTGDGQACADIDECLNPSACHAQAACTNSPGSFSCQCNNGFTGDGQSSSNPCLPNPCGSNAVCHNVHYRAVCSCLPGFGGDPLVECPGNTINQNDFLIVICLTFKFNLPTFPDINECNAPVKPCHSNAQCTNTVGSFTCACNTGYAGDGQACADINECSNPSACHAQATCTNSPGSFCQCNNGFTGDGQSCVPLNPCLPNPCGSNAVCRNVHYRAVCSCLPGFGGDPFIGCSALNPCSPSPCGRNAVCRNVHNRAVCTCPLGFVGNPFVICNSKLSELSGNETTCLVGALNKNTRAINTHTHTHIKATGSASISNNICRKHPIKHSLFIRIVACISCPICEKNFSVNGINRHLDICTGLASCRGFCGSHVPKTHPCGCDSSCYRYNNCCDDYRQLCT</sequence>
<dbReference type="InterPro" id="IPR000742">
    <property type="entry name" value="EGF"/>
</dbReference>
<keyword evidence="10 20" id="KW-0227">DNA damage</keyword>
<evidence type="ECO:0000313" key="26">
    <source>
        <dbReference type="Proteomes" id="UP000007875"/>
    </source>
</evidence>
<feature type="domain" description="EGF-like" evidence="22">
    <location>
        <begin position="634"/>
        <end position="673"/>
    </location>
</feature>
<dbReference type="eggNOG" id="KOG1217">
    <property type="taxonomic scope" value="Eukaryota"/>
</dbReference>
<dbReference type="HOGENOM" id="CLU_339374_0_0_1"/>
<keyword evidence="8" id="KW-0732">Signal</keyword>
<evidence type="ECO:0000256" key="15">
    <source>
        <dbReference type="ARBA" id="ARBA00023136"/>
    </source>
</evidence>
<feature type="domain" description="EGF-like" evidence="22">
    <location>
        <begin position="595"/>
        <end position="633"/>
    </location>
</feature>
<evidence type="ECO:0000259" key="22">
    <source>
        <dbReference type="PROSITE" id="PS50026"/>
    </source>
</evidence>
<dbReference type="PANTHER" id="PTHR24039:SF58">
    <property type="entry name" value="EGF-LIKE DOMAIN-CONTAINING PROTEIN"/>
    <property type="match status" value="1"/>
</dbReference>
<dbReference type="InterPro" id="IPR001212">
    <property type="entry name" value="Somatomedin_B_dom"/>
</dbReference>
<keyword evidence="4" id="KW-0272">Extracellular matrix</keyword>
<keyword evidence="15 21" id="KW-0472">Membrane</keyword>
<dbReference type="InterPro" id="IPR009030">
    <property type="entry name" value="Growth_fac_rcpt_cys_sf"/>
</dbReference>
<evidence type="ECO:0000256" key="2">
    <source>
        <dbReference type="ARBA" id="ARBA00004498"/>
    </source>
</evidence>
<feature type="domain" description="EGF-like" evidence="22">
    <location>
        <begin position="554"/>
        <end position="594"/>
    </location>
</feature>
<feature type="domain" description="EGF-like" evidence="22">
    <location>
        <begin position="451"/>
        <end position="488"/>
    </location>
</feature>
<feature type="domain" description="EGF-like" evidence="22">
    <location>
        <begin position="223"/>
        <end position="263"/>
    </location>
</feature>
<dbReference type="PROSITE" id="PS50958">
    <property type="entry name" value="SMB_2"/>
    <property type="match status" value="1"/>
</dbReference>
<feature type="domain" description="UBZ4-type" evidence="24">
    <location>
        <begin position="775"/>
        <end position="802"/>
    </location>
</feature>
<keyword evidence="16" id="KW-1015">Disulfide bond</keyword>
<feature type="domain" description="EGF-like" evidence="22">
    <location>
        <begin position="308"/>
        <end position="346"/>
    </location>
</feature>
<dbReference type="FunFam" id="2.10.25.10:FF:000038">
    <property type="entry name" value="Fibrillin 2"/>
    <property type="match status" value="3"/>
</dbReference>
<dbReference type="GO" id="GO:0005509">
    <property type="term" value="F:calcium ion binding"/>
    <property type="evidence" value="ECO:0007669"/>
    <property type="project" value="InterPro"/>
</dbReference>
<dbReference type="FunFam" id="2.10.25.10:FF:000017">
    <property type="entry name" value="latent-transforming growth factor beta-binding protein 4 isoform X1"/>
    <property type="match status" value="1"/>
</dbReference>
<keyword evidence="5 19" id="KW-0245">EGF-like domain</keyword>
<proteinExistence type="predicted"/>
<keyword evidence="7" id="KW-0479">Metal-binding</keyword>
<feature type="domain" description="EGF-like" evidence="22">
    <location>
        <begin position="410"/>
        <end position="450"/>
    </location>
</feature>
<dbReference type="PANTHER" id="PTHR24039">
    <property type="entry name" value="FIBRILLIN-RELATED"/>
    <property type="match status" value="1"/>
</dbReference>
<dbReference type="InterPro" id="IPR036024">
    <property type="entry name" value="Somatomedin_B-like_dom_sf"/>
</dbReference>
<evidence type="ECO:0000256" key="8">
    <source>
        <dbReference type="ARBA" id="ARBA00022729"/>
    </source>
</evidence>
<evidence type="ECO:0000256" key="3">
    <source>
        <dbReference type="ARBA" id="ARBA00022525"/>
    </source>
</evidence>
<evidence type="ECO:0000256" key="13">
    <source>
        <dbReference type="ARBA" id="ARBA00022837"/>
    </source>
</evidence>
<evidence type="ECO:0000256" key="16">
    <source>
        <dbReference type="ARBA" id="ARBA00023157"/>
    </source>
</evidence>
<evidence type="ECO:0000259" key="24">
    <source>
        <dbReference type="PROSITE" id="PS51908"/>
    </source>
</evidence>
<evidence type="ECO:0000256" key="14">
    <source>
        <dbReference type="ARBA" id="ARBA00022989"/>
    </source>
</evidence>
<dbReference type="SUPFAM" id="SSF90188">
    <property type="entry name" value="Somatomedin B domain"/>
    <property type="match status" value="1"/>
</dbReference>
<comment type="subcellular location">
    <subcellularLocation>
        <location evidence="1">Membrane</location>
        <topology evidence="1">Single-pass type I membrane protein</topology>
    </subcellularLocation>
    <subcellularLocation>
        <location evidence="2">Secreted</location>
        <location evidence="2">Extracellular space</location>
        <location evidence="2">Extracellular matrix</location>
    </subcellularLocation>
</comment>
<name>H2YFF2_CIOSA</name>
<feature type="domain" description="EGF-like" evidence="22">
    <location>
        <begin position="674"/>
        <end position="713"/>
    </location>
</feature>
<keyword evidence="17" id="KW-0325">Glycoprotein</keyword>
<dbReference type="InterPro" id="IPR024731">
    <property type="entry name" value="NELL2-like_EGF"/>
</dbReference>
<dbReference type="Ensembl" id="ENSCSAVT00000004110.1">
    <property type="protein sequence ID" value="ENSCSAVP00000004050.1"/>
    <property type="gene ID" value="ENSCSAVG00000002390.1"/>
</dbReference>
<evidence type="ECO:0000256" key="18">
    <source>
        <dbReference type="ARBA" id="ARBA00023204"/>
    </source>
</evidence>
<dbReference type="InParanoid" id="H2YFF2"/>
<feature type="domain" description="EGF-like" evidence="22">
    <location>
        <begin position="183"/>
        <end position="220"/>
    </location>
</feature>
<dbReference type="Pfam" id="PF01033">
    <property type="entry name" value="Somatomedin_B"/>
    <property type="match status" value="1"/>
</dbReference>
<dbReference type="FunFam" id="2.10.25.10:FF:000202">
    <property type="entry name" value="Multiple epidermal growth factor-like domains 8"/>
    <property type="match status" value="2"/>
</dbReference>
<evidence type="ECO:0000256" key="10">
    <source>
        <dbReference type="ARBA" id="ARBA00022763"/>
    </source>
</evidence>
<evidence type="ECO:0000256" key="4">
    <source>
        <dbReference type="ARBA" id="ARBA00022530"/>
    </source>
</evidence>
<dbReference type="PROSITE" id="PS00010">
    <property type="entry name" value="ASX_HYDROXYL"/>
    <property type="match status" value="6"/>
</dbReference>
<dbReference type="GO" id="GO:0006281">
    <property type="term" value="P:DNA repair"/>
    <property type="evidence" value="ECO:0007669"/>
    <property type="project" value="UniProtKB-KW"/>
</dbReference>
<evidence type="ECO:0000256" key="5">
    <source>
        <dbReference type="ARBA" id="ARBA00022536"/>
    </source>
</evidence>
<dbReference type="GO" id="GO:0008270">
    <property type="term" value="F:zinc ion binding"/>
    <property type="evidence" value="ECO:0007669"/>
    <property type="project" value="UniProtKB-KW"/>
</dbReference>
<reference evidence="25" key="3">
    <citation type="submission" date="2025-09" db="UniProtKB">
        <authorList>
            <consortium name="Ensembl"/>
        </authorList>
    </citation>
    <scope>IDENTIFICATION</scope>
</reference>
<reference evidence="25" key="2">
    <citation type="submission" date="2025-08" db="UniProtKB">
        <authorList>
            <consortium name="Ensembl"/>
        </authorList>
    </citation>
    <scope>IDENTIFICATION</scope>
</reference>
<keyword evidence="18 20" id="KW-0234">DNA repair</keyword>
<organism evidence="25 26">
    <name type="scientific">Ciona savignyi</name>
    <name type="common">Pacific transparent sea squirt</name>
    <dbReference type="NCBI Taxonomy" id="51511"/>
    <lineage>
        <taxon>Eukaryota</taxon>
        <taxon>Metazoa</taxon>
        <taxon>Chordata</taxon>
        <taxon>Tunicata</taxon>
        <taxon>Ascidiacea</taxon>
        <taxon>Phlebobranchia</taxon>
        <taxon>Cionidae</taxon>
        <taxon>Ciona</taxon>
    </lineage>
</organism>
<evidence type="ECO:0000256" key="1">
    <source>
        <dbReference type="ARBA" id="ARBA00004479"/>
    </source>
</evidence>
<dbReference type="Gene3D" id="4.10.410.20">
    <property type="match status" value="1"/>
</dbReference>
<dbReference type="GO" id="GO:0048513">
    <property type="term" value="P:animal organ development"/>
    <property type="evidence" value="ECO:0007669"/>
    <property type="project" value="UniProtKB-ARBA"/>
</dbReference>
<evidence type="ECO:0000256" key="19">
    <source>
        <dbReference type="PROSITE-ProRule" id="PRU00076"/>
    </source>
</evidence>
<feature type="domain" description="SMB" evidence="23">
    <location>
        <begin position="799"/>
        <end position="838"/>
    </location>
</feature>
<dbReference type="Proteomes" id="UP000007875">
    <property type="component" value="Unassembled WGS sequence"/>
</dbReference>
<dbReference type="InterPro" id="IPR001881">
    <property type="entry name" value="EGF-like_Ca-bd_dom"/>
</dbReference>
<evidence type="ECO:0000256" key="11">
    <source>
        <dbReference type="ARBA" id="ARBA00022771"/>
    </source>
</evidence>
<dbReference type="CDD" id="cd00054">
    <property type="entry name" value="EGF_CA"/>
    <property type="match status" value="7"/>
</dbReference>
<feature type="domain" description="EGF-like" evidence="22">
    <location>
        <begin position="347"/>
        <end position="386"/>
    </location>
</feature>